<dbReference type="Gene3D" id="3.30.560.10">
    <property type="entry name" value="Glucose Oxidase, domain 3"/>
    <property type="match status" value="1"/>
</dbReference>
<evidence type="ECO:0000256" key="1">
    <source>
        <dbReference type="ARBA" id="ARBA00001974"/>
    </source>
</evidence>
<dbReference type="SUPFAM" id="SSF54373">
    <property type="entry name" value="FAD-linked reductases, C-terminal domain"/>
    <property type="match status" value="1"/>
</dbReference>
<feature type="binding site" evidence="5">
    <location>
        <position position="84"/>
    </location>
    <ligand>
        <name>FAD</name>
        <dbReference type="ChEBI" id="CHEBI:57692"/>
    </ligand>
</feature>
<organism evidence="9 10">
    <name type="scientific">Caballeronia pedi</name>
    <dbReference type="NCBI Taxonomy" id="1777141"/>
    <lineage>
        <taxon>Bacteria</taxon>
        <taxon>Pseudomonadati</taxon>
        <taxon>Pseudomonadota</taxon>
        <taxon>Betaproteobacteria</taxon>
        <taxon>Burkholderiales</taxon>
        <taxon>Burkholderiaceae</taxon>
        <taxon>Caballeronia</taxon>
    </lineage>
</organism>
<evidence type="ECO:0000313" key="10">
    <source>
        <dbReference type="Proteomes" id="UP000054911"/>
    </source>
</evidence>
<evidence type="ECO:0000256" key="2">
    <source>
        <dbReference type="ARBA" id="ARBA00010790"/>
    </source>
</evidence>
<dbReference type="GO" id="GO:0050660">
    <property type="term" value="F:flavin adenine dinucleotide binding"/>
    <property type="evidence" value="ECO:0007669"/>
    <property type="project" value="InterPro"/>
</dbReference>
<sequence length="563" mass="60696">MNTTTYDYVIVGGGSAGCVLANRLSADPAVKVLLLEAGGSDRHPFFAMPAGFAKMTKGIGSWGWHTVPQKHLNNRVLRFTQAKVIGGGSSINAQLYTRGVPADYDDWVSKAGATGWSYREVLPYFKRSENNQRFANEFHAYGGPLGVSNPISPLPICEAFFQAGQELGIPFNPDFNGASQEGLGYYQLTQLDARRSSAATSFIKPVLGRSNLTVQMATRTLRVIVEGNRAIGVEVVVGDNRDTQIIRAAREVIVSSGAIGSPKLLLQSGIGPVAHVQSVGIKPVHDLRGVGDNLQDHLDLFVISECTGDHTYDKYNKLHHAAWAALQYLVLKKGPVASSLFETGGFWYADRDSPDRDRSPDIQFHLGLGSGIEAGMAKLQNAGVTLNTAYLRPRSRGTVRLASSNPADAPLLDPNYWSDPHDRDMAIKGLRLARDILNAPAMKRFVQTEVLPGSRVNSDQELFEYACANAKTDHHPVGTCRMGQVNDPDAVVTPDLRLIGVDGLRVVDASVMPFVPSCNTNAPTIMVAEKAADMIIQSASGSHSAPTVAPVANLSDFAIPSRH</sequence>
<dbReference type="InterPro" id="IPR012132">
    <property type="entry name" value="GMC_OxRdtase"/>
</dbReference>
<dbReference type="Pfam" id="PF00732">
    <property type="entry name" value="GMC_oxred_N"/>
    <property type="match status" value="1"/>
</dbReference>
<comment type="similarity">
    <text evidence="2 6">Belongs to the GMC oxidoreductase family.</text>
</comment>
<dbReference type="PANTHER" id="PTHR11552">
    <property type="entry name" value="GLUCOSE-METHANOL-CHOLINE GMC OXIDOREDUCTASE"/>
    <property type="match status" value="1"/>
</dbReference>
<dbReference type="AlphaFoldDB" id="A0A157ZNJ1"/>
<evidence type="ECO:0000256" key="4">
    <source>
        <dbReference type="ARBA" id="ARBA00022827"/>
    </source>
</evidence>
<keyword evidence="10" id="KW-1185">Reference proteome</keyword>
<evidence type="ECO:0000256" key="5">
    <source>
        <dbReference type="PIRSR" id="PIRSR000137-2"/>
    </source>
</evidence>
<comment type="cofactor">
    <cofactor evidence="1 5">
        <name>FAD</name>
        <dbReference type="ChEBI" id="CHEBI:57692"/>
    </cofactor>
</comment>
<feature type="domain" description="Glucose-methanol-choline oxidoreductase N-terminal" evidence="7">
    <location>
        <begin position="82"/>
        <end position="105"/>
    </location>
</feature>
<dbReference type="PANTHER" id="PTHR11552:SF147">
    <property type="entry name" value="CHOLINE DEHYDROGENASE, MITOCHONDRIAL"/>
    <property type="match status" value="1"/>
</dbReference>
<gene>
    <name evidence="9" type="ORF">AWB80_01052</name>
</gene>
<feature type="domain" description="Glucose-methanol-choline oxidoreductase N-terminal" evidence="8">
    <location>
        <begin position="257"/>
        <end position="271"/>
    </location>
</feature>
<dbReference type="STRING" id="1777141.AWB80_01052"/>
<dbReference type="EMBL" id="FCOE02000003">
    <property type="protein sequence ID" value="SAK47039.1"/>
    <property type="molecule type" value="Genomic_DNA"/>
</dbReference>
<name>A0A157ZNJ1_9BURK</name>
<dbReference type="InterPro" id="IPR007867">
    <property type="entry name" value="GMC_OxRtase_C"/>
</dbReference>
<proteinExistence type="inferred from homology"/>
<reference evidence="9" key="1">
    <citation type="submission" date="2016-01" db="EMBL/GenBank/DDBJ databases">
        <authorList>
            <person name="Peeters C."/>
        </authorList>
    </citation>
    <scope>NUCLEOTIDE SEQUENCE [LARGE SCALE GENOMIC DNA]</scope>
    <source>
        <strain evidence="9">LMG 29323</strain>
    </source>
</reference>
<dbReference type="InterPro" id="IPR000172">
    <property type="entry name" value="GMC_OxRdtase_N"/>
</dbReference>
<keyword evidence="4 5" id="KW-0274">FAD</keyword>
<keyword evidence="3 6" id="KW-0285">Flavoprotein</keyword>
<dbReference type="Gene3D" id="3.50.50.60">
    <property type="entry name" value="FAD/NAD(P)-binding domain"/>
    <property type="match status" value="1"/>
</dbReference>
<dbReference type="InterPro" id="IPR036188">
    <property type="entry name" value="FAD/NAD-bd_sf"/>
</dbReference>
<dbReference type="GO" id="GO:0016614">
    <property type="term" value="F:oxidoreductase activity, acting on CH-OH group of donors"/>
    <property type="evidence" value="ECO:0007669"/>
    <property type="project" value="InterPro"/>
</dbReference>
<dbReference type="SUPFAM" id="SSF51905">
    <property type="entry name" value="FAD/NAD(P)-binding domain"/>
    <property type="match status" value="1"/>
</dbReference>
<dbReference type="PIRSF" id="PIRSF000137">
    <property type="entry name" value="Alcohol_oxidase"/>
    <property type="match status" value="1"/>
</dbReference>
<dbReference type="Pfam" id="PF05199">
    <property type="entry name" value="GMC_oxred_C"/>
    <property type="match status" value="1"/>
</dbReference>
<dbReference type="PROSITE" id="PS00623">
    <property type="entry name" value="GMC_OXRED_1"/>
    <property type="match status" value="1"/>
</dbReference>
<evidence type="ECO:0000259" key="7">
    <source>
        <dbReference type="PROSITE" id="PS00623"/>
    </source>
</evidence>
<protein>
    <submittedName>
        <fullName evidence="9">Glucose-methanol-choline oxidoreductase</fullName>
    </submittedName>
</protein>
<evidence type="ECO:0000259" key="8">
    <source>
        <dbReference type="PROSITE" id="PS00624"/>
    </source>
</evidence>
<evidence type="ECO:0000256" key="6">
    <source>
        <dbReference type="RuleBase" id="RU003968"/>
    </source>
</evidence>
<dbReference type="RefSeq" id="WP_087131069.1">
    <property type="nucleotide sequence ID" value="NZ_FCOE02000003.1"/>
</dbReference>
<dbReference type="OrthoDB" id="9785276at2"/>
<evidence type="ECO:0000313" key="9">
    <source>
        <dbReference type="EMBL" id="SAK47039.1"/>
    </source>
</evidence>
<accession>A0A157ZNJ1</accession>
<comment type="caution">
    <text evidence="9">The sequence shown here is derived from an EMBL/GenBank/DDBJ whole genome shotgun (WGS) entry which is preliminary data.</text>
</comment>
<evidence type="ECO:0000256" key="3">
    <source>
        <dbReference type="ARBA" id="ARBA00022630"/>
    </source>
</evidence>
<dbReference type="PROSITE" id="PS00624">
    <property type="entry name" value="GMC_OXRED_2"/>
    <property type="match status" value="1"/>
</dbReference>
<dbReference type="Proteomes" id="UP000054911">
    <property type="component" value="Unassembled WGS sequence"/>
</dbReference>